<feature type="DNA-binding region" description="H-T-H motif" evidence="2">
    <location>
        <begin position="36"/>
        <end position="55"/>
    </location>
</feature>
<proteinExistence type="predicted"/>
<dbReference type="Proteomes" id="UP000272729">
    <property type="component" value="Unassembled WGS sequence"/>
</dbReference>
<keyword evidence="1 2" id="KW-0238">DNA-binding</keyword>
<reference evidence="4 5" key="1">
    <citation type="submission" date="2018-10" db="EMBL/GenBank/DDBJ databases">
        <title>Sequencing the genomes of 1000 actinobacteria strains.</title>
        <authorList>
            <person name="Klenk H.-P."/>
        </authorList>
    </citation>
    <scope>NUCLEOTIDE SEQUENCE [LARGE SCALE GENOMIC DNA]</scope>
    <source>
        <strain evidence="4 5">DSM 43911</strain>
    </source>
</reference>
<dbReference type="Pfam" id="PF17929">
    <property type="entry name" value="TetR_C_34"/>
    <property type="match status" value="1"/>
</dbReference>
<dbReference type="InterPro" id="IPR009057">
    <property type="entry name" value="Homeodomain-like_sf"/>
</dbReference>
<evidence type="ECO:0000256" key="2">
    <source>
        <dbReference type="PROSITE-ProRule" id="PRU00335"/>
    </source>
</evidence>
<accession>A0A495X270</accession>
<protein>
    <submittedName>
        <fullName evidence="4">TetR family transcriptional regulator</fullName>
    </submittedName>
</protein>
<evidence type="ECO:0000259" key="3">
    <source>
        <dbReference type="PROSITE" id="PS50977"/>
    </source>
</evidence>
<dbReference type="SUPFAM" id="SSF46689">
    <property type="entry name" value="Homeodomain-like"/>
    <property type="match status" value="1"/>
</dbReference>
<dbReference type="InterPro" id="IPR001647">
    <property type="entry name" value="HTH_TetR"/>
</dbReference>
<feature type="domain" description="HTH tetR-type" evidence="3">
    <location>
        <begin position="13"/>
        <end position="73"/>
    </location>
</feature>
<dbReference type="PANTHER" id="PTHR30055:SF226">
    <property type="entry name" value="HTH-TYPE TRANSCRIPTIONAL REGULATOR PKSA"/>
    <property type="match status" value="1"/>
</dbReference>
<comment type="caution">
    <text evidence="4">The sequence shown here is derived from an EMBL/GenBank/DDBJ whole genome shotgun (WGS) entry which is preliminary data.</text>
</comment>
<dbReference type="AlphaFoldDB" id="A0A495X270"/>
<keyword evidence="5" id="KW-1185">Reference proteome</keyword>
<name>A0A495X270_9PSEU</name>
<dbReference type="InterPro" id="IPR041483">
    <property type="entry name" value="TetR_C_34"/>
</dbReference>
<evidence type="ECO:0000313" key="4">
    <source>
        <dbReference type="EMBL" id="RKT68092.1"/>
    </source>
</evidence>
<dbReference type="GO" id="GO:0003700">
    <property type="term" value="F:DNA-binding transcription factor activity"/>
    <property type="evidence" value="ECO:0007669"/>
    <property type="project" value="TreeGrafter"/>
</dbReference>
<dbReference type="PROSITE" id="PS50977">
    <property type="entry name" value="HTH_TETR_2"/>
    <property type="match status" value="1"/>
</dbReference>
<sequence length="221" mass="23865">MEFRRARRPEQVAARRAAILDTAEAMLGEVPVTEVSLRELSCRVGLAKSNVLRYFDSREAVFLGVLDRRWGAWLDDVEAAIRDAPVEPVPYGRAIAVATAVADSVQRHPLLCDLVASMAGVLERNIGLDTARAVKARATDHTARLADLVRAELPQLDEPAATRFARSVLVVTAGLWPHAHPTGEVARAAAELGLPPAAELFAADLREALVNQLIGLVVRSS</sequence>
<dbReference type="Pfam" id="PF00440">
    <property type="entry name" value="TetR_N"/>
    <property type="match status" value="1"/>
</dbReference>
<dbReference type="GO" id="GO:0000976">
    <property type="term" value="F:transcription cis-regulatory region binding"/>
    <property type="evidence" value="ECO:0007669"/>
    <property type="project" value="TreeGrafter"/>
</dbReference>
<evidence type="ECO:0000256" key="1">
    <source>
        <dbReference type="ARBA" id="ARBA00023125"/>
    </source>
</evidence>
<dbReference type="EMBL" id="RBXR01000001">
    <property type="protein sequence ID" value="RKT68092.1"/>
    <property type="molecule type" value="Genomic_DNA"/>
</dbReference>
<organism evidence="4 5">
    <name type="scientific">Saccharothrix variisporea</name>
    <dbReference type="NCBI Taxonomy" id="543527"/>
    <lineage>
        <taxon>Bacteria</taxon>
        <taxon>Bacillati</taxon>
        <taxon>Actinomycetota</taxon>
        <taxon>Actinomycetes</taxon>
        <taxon>Pseudonocardiales</taxon>
        <taxon>Pseudonocardiaceae</taxon>
        <taxon>Saccharothrix</taxon>
    </lineage>
</organism>
<dbReference type="Gene3D" id="1.10.357.10">
    <property type="entry name" value="Tetracycline Repressor, domain 2"/>
    <property type="match status" value="1"/>
</dbReference>
<gene>
    <name evidence="4" type="ORF">DFJ66_1273</name>
</gene>
<dbReference type="PANTHER" id="PTHR30055">
    <property type="entry name" value="HTH-TYPE TRANSCRIPTIONAL REGULATOR RUTR"/>
    <property type="match status" value="1"/>
</dbReference>
<dbReference type="RefSeq" id="WP_121218837.1">
    <property type="nucleotide sequence ID" value="NZ_JBIUBA010000047.1"/>
</dbReference>
<dbReference type="OrthoDB" id="6637160at2"/>
<dbReference type="InterPro" id="IPR050109">
    <property type="entry name" value="HTH-type_TetR-like_transc_reg"/>
</dbReference>
<evidence type="ECO:0000313" key="5">
    <source>
        <dbReference type="Proteomes" id="UP000272729"/>
    </source>
</evidence>